<keyword evidence="4 5" id="KW-0472">Membrane</keyword>
<dbReference type="EMBL" id="MU826364">
    <property type="protein sequence ID" value="KAJ7378592.1"/>
    <property type="molecule type" value="Genomic_DNA"/>
</dbReference>
<name>A0A9W9ZBL9_9CNID</name>
<feature type="transmembrane region" description="Helical" evidence="5">
    <location>
        <begin position="66"/>
        <end position="89"/>
    </location>
</feature>
<gene>
    <name evidence="7" type="primary">LPHN2</name>
    <name evidence="7" type="ORF">OS493_021891</name>
</gene>
<keyword evidence="3 5" id="KW-1133">Transmembrane helix</keyword>
<dbReference type="Gene3D" id="1.20.1070.10">
    <property type="entry name" value="Rhodopsin 7-helix transmembrane proteins"/>
    <property type="match status" value="1"/>
</dbReference>
<evidence type="ECO:0000259" key="6">
    <source>
        <dbReference type="PROSITE" id="PS50261"/>
    </source>
</evidence>
<evidence type="ECO:0000313" key="7">
    <source>
        <dbReference type="EMBL" id="KAJ7378592.1"/>
    </source>
</evidence>
<feature type="transmembrane region" description="Helical" evidence="5">
    <location>
        <begin position="109"/>
        <end position="132"/>
    </location>
</feature>
<dbReference type="InterPro" id="IPR017981">
    <property type="entry name" value="GPCR_2-like_7TM"/>
</dbReference>
<comment type="caution">
    <text evidence="7">The sequence shown here is derived from an EMBL/GenBank/DDBJ whole genome shotgun (WGS) entry which is preliminary data.</text>
</comment>
<dbReference type="PANTHER" id="PTHR12011">
    <property type="entry name" value="ADHESION G-PROTEIN COUPLED RECEPTOR"/>
    <property type="match status" value="1"/>
</dbReference>
<dbReference type="PROSITE" id="PS50261">
    <property type="entry name" value="G_PROTEIN_RECEP_F2_4"/>
    <property type="match status" value="1"/>
</dbReference>
<keyword evidence="8" id="KW-1185">Reference proteome</keyword>
<dbReference type="GO" id="GO:0004930">
    <property type="term" value="F:G protein-coupled receptor activity"/>
    <property type="evidence" value="ECO:0007669"/>
    <property type="project" value="InterPro"/>
</dbReference>
<protein>
    <submittedName>
        <fullName evidence="7">Latrophilin Cytoplasmic C-terminal region</fullName>
    </submittedName>
</protein>
<dbReference type="Proteomes" id="UP001163046">
    <property type="component" value="Unassembled WGS sequence"/>
</dbReference>
<evidence type="ECO:0000256" key="2">
    <source>
        <dbReference type="ARBA" id="ARBA00022692"/>
    </source>
</evidence>
<evidence type="ECO:0000256" key="3">
    <source>
        <dbReference type="ARBA" id="ARBA00022989"/>
    </source>
</evidence>
<reference evidence="7" key="1">
    <citation type="submission" date="2023-01" db="EMBL/GenBank/DDBJ databases">
        <title>Genome assembly of the deep-sea coral Lophelia pertusa.</title>
        <authorList>
            <person name="Herrera S."/>
            <person name="Cordes E."/>
        </authorList>
    </citation>
    <scope>NUCLEOTIDE SEQUENCE</scope>
    <source>
        <strain evidence="7">USNM1676648</strain>
        <tissue evidence="7">Polyp</tissue>
    </source>
</reference>
<dbReference type="GO" id="GO:0005886">
    <property type="term" value="C:plasma membrane"/>
    <property type="evidence" value="ECO:0007669"/>
    <property type="project" value="TreeGrafter"/>
</dbReference>
<evidence type="ECO:0000256" key="1">
    <source>
        <dbReference type="ARBA" id="ARBA00004141"/>
    </source>
</evidence>
<comment type="subcellular location">
    <subcellularLocation>
        <location evidence="1">Membrane</location>
        <topology evidence="1">Multi-pass membrane protein</topology>
    </subcellularLocation>
</comment>
<dbReference type="InterPro" id="IPR000832">
    <property type="entry name" value="GPCR_2_secretin-like"/>
</dbReference>
<evidence type="ECO:0000313" key="8">
    <source>
        <dbReference type="Proteomes" id="UP001163046"/>
    </source>
</evidence>
<evidence type="ECO:0000256" key="5">
    <source>
        <dbReference type="SAM" id="Phobius"/>
    </source>
</evidence>
<dbReference type="Pfam" id="PF00002">
    <property type="entry name" value="7tm_2"/>
    <property type="match status" value="1"/>
</dbReference>
<dbReference type="AlphaFoldDB" id="A0A9W9ZBL9"/>
<organism evidence="7 8">
    <name type="scientific">Desmophyllum pertusum</name>
    <dbReference type="NCBI Taxonomy" id="174260"/>
    <lineage>
        <taxon>Eukaryota</taxon>
        <taxon>Metazoa</taxon>
        <taxon>Cnidaria</taxon>
        <taxon>Anthozoa</taxon>
        <taxon>Hexacorallia</taxon>
        <taxon>Scleractinia</taxon>
        <taxon>Caryophylliina</taxon>
        <taxon>Caryophylliidae</taxon>
        <taxon>Desmophyllum</taxon>
    </lineage>
</organism>
<feature type="domain" description="G-protein coupled receptors family 2 profile 2" evidence="6">
    <location>
        <begin position="1"/>
        <end position="162"/>
    </location>
</feature>
<dbReference type="PANTHER" id="PTHR12011:SF471">
    <property type="entry name" value="G-PROTEIN COUPLED RECEPTORS FAMILY 2 PROFILE 2 DOMAIN-CONTAINING PROTEIN"/>
    <property type="match status" value="1"/>
</dbReference>
<accession>A0A9W9ZBL9</accession>
<dbReference type="OrthoDB" id="1100386at2759"/>
<dbReference type="GO" id="GO:0007189">
    <property type="term" value="P:adenylate cyclase-activating G protein-coupled receptor signaling pathway"/>
    <property type="evidence" value="ECO:0007669"/>
    <property type="project" value="TreeGrafter"/>
</dbReference>
<proteinExistence type="predicted"/>
<evidence type="ECO:0000256" key="4">
    <source>
        <dbReference type="ARBA" id="ARBA00023136"/>
    </source>
</evidence>
<dbReference type="GO" id="GO:0007166">
    <property type="term" value="P:cell surface receptor signaling pathway"/>
    <property type="evidence" value="ECO:0007669"/>
    <property type="project" value="InterPro"/>
</dbReference>
<keyword evidence="2 5" id="KW-0812">Transmembrane</keyword>
<sequence>MATEGIILYLMIVKVFPTSSEGPRKRIFFVCSWGIPYYPRGYNYPYRSRGLHKPIEHCWLSVADGFIWSFVGPVLLICVVNLVFLGMTFKAMASRSTSQPSRNPPQMRYWAKACAVLTCLLGTTWLLGLFFLGKASVVMAYLFNIFKRLAGTFHLHFSLLSR</sequence>